<dbReference type="PANTHER" id="PTHR30532:SF29">
    <property type="entry name" value="FE(3+) DICITRATE-BINDING PERIPLASMIC PROTEIN"/>
    <property type="match status" value="1"/>
</dbReference>
<evidence type="ECO:0000313" key="9">
    <source>
        <dbReference type="Proteomes" id="UP000460949"/>
    </source>
</evidence>
<dbReference type="RefSeq" id="WP_160837413.1">
    <property type="nucleotide sequence ID" value="NZ_WMET01000002.1"/>
</dbReference>
<feature type="coiled-coil region" evidence="5">
    <location>
        <begin position="167"/>
        <end position="194"/>
    </location>
</feature>
<keyword evidence="5" id="KW-0175">Coiled coil</keyword>
<comment type="subcellular location">
    <subcellularLocation>
        <location evidence="1">Cell membrane</location>
        <topology evidence="1">Lipid-anchor</topology>
    </subcellularLocation>
</comment>
<organism evidence="8 9">
    <name type="scientific">Halobacillus litoralis</name>
    <dbReference type="NCBI Taxonomy" id="45668"/>
    <lineage>
        <taxon>Bacteria</taxon>
        <taxon>Bacillati</taxon>
        <taxon>Bacillota</taxon>
        <taxon>Bacilli</taxon>
        <taxon>Bacillales</taxon>
        <taxon>Bacillaceae</taxon>
        <taxon>Halobacillus</taxon>
    </lineage>
</organism>
<dbReference type="Pfam" id="PF01497">
    <property type="entry name" value="Peripla_BP_2"/>
    <property type="match status" value="1"/>
</dbReference>
<evidence type="ECO:0000256" key="6">
    <source>
        <dbReference type="SAM" id="SignalP"/>
    </source>
</evidence>
<evidence type="ECO:0000256" key="1">
    <source>
        <dbReference type="ARBA" id="ARBA00004193"/>
    </source>
</evidence>
<dbReference type="PROSITE" id="PS50983">
    <property type="entry name" value="FE_B12_PBP"/>
    <property type="match status" value="1"/>
</dbReference>
<evidence type="ECO:0000256" key="3">
    <source>
        <dbReference type="ARBA" id="ARBA00022448"/>
    </source>
</evidence>
<dbReference type="PROSITE" id="PS51257">
    <property type="entry name" value="PROKAR_LIPOPROTEIN"/>
    <property type="match status" value="1"/>
</dbReference>
<evidence type="ECO:0000256" key="4">
    <source>
        <dbReference type="ARBA" id="ARBA00022729"/>
    </source>
</evidence>
<sequence>MKSWLKWIGIVLILVVAAACSQQEEESAASEETEETEGIEVQHELGTTTVPENAEDVVTLELGVTETVAALGIKPVGVADDDRPERIAASTMEVIEGYKSVGARSEPSLELIRTLQPDVIIADVDRHEAIYEELSAIAPTVAVVNDAADYQDVLTATETIGKALDREDETEELLDEHQTMLNDLKENLEGVEGTVLQAQYTESNIFGAPTSSFFMPSFMEEAGLDYALQNEEETSEDLTIEQLLKIDPDTLLLTKNEDDPSVKEQLKDDKLWNQLTAVKEDRVFELNHNDWSRRRSIPAVNERMDQMKELFAAGN</sequence>
<comment type="caution">
    <text evidence="8">The sequence shown here is derived from an EMBL/GenBank/DDBJ whole genome shotgun (WGS) entry which is preliminary data.</text>
</comment>
<comment type="similarity">
    <text evidence="2">Belongs to the bacterial solute-binding protein 8 family.</text>
</comment>
<name>A0A845E4I8_9BACI</name>
<feature type="domain" description="Fe/B12 periplasmic-binding" evidence="7">
    <location>
        <begin position="56"/>
        <end position="315"/>
    </location>
</feature>
<dbReference type="EMBL" id="WMET01000002">
    <property type="protein sequence ID" value="MYL20584.1"/>
    <property type="molecule type" value="Genomic_DNA"/>
</dbReference>
<dbReference type="GO" id="GO:0030288">
    <property type="term" value="C:outer membrane-bounded periplasmic space"/>
    <property type="evidence" value="ECO:0007669"/>
    <property type="project" value="TreeGrafter"/>
</dbReference>
<protein>
    <submittedName>
        <fullName evidence="8">ABC transporter substrate-binding protein</fullName>
    </submittedName>
</protein>
<dbReference type="GO" id="GO:1901678">
    <property type="term" value="P:iron coordination entity transport"/>
    <property type="evidence" value="ECO:0007669"/>
    <property type="project" value="UniProtKB-ARBA"/>
</dbReference>
<feature type="signal peptide" evidence="6">
    <location>
        <begin position="1"/>
        <end position="21"/>
    </location>
</feature>
<keyword evidence="3" id="KW-0813">Transport</keyword>
<evidence type="ECO:0000259" key="7">
    <source>
        <dbReference type="PROSITE" id="PS50983"/>
    </source>
</evidence>
<gene>
    <name evidence="8" type="ORF">GLW04_11825</name>
</gene>
<keyword evidence="4 6" id="KW-0732">Signal</keyword>
<dbReference type="AlphaFoldDB" id="A0A845E4I8"/>
<proteinExistence type="inferred from homology"/>
<dbReference type="CDD" id="cd01146">
    <property type="entry name" value="FhuD"/>
    <property type="match status" value="1"/>
</dbReference>
<dbReference type="PANTHER" id="PTHR30532">
    <property type="entry name" value="IRON III DICITRATE-BINDING PERIPLASMIC PROTEIN"/>
    <property type="match status" value="1"/>
</dbReference>
<accession>A0A845E4I8</accession>
<dbReference type="SUPFAM" id="SSF53807">
    <property type="entry name" value="Helical backbone' metal receptor"/>
    <property type="match status" value="1"/>
</dbReference>
<dbReference type="InterPro" id="IPR051313">
    <property type="entry name" value="Bact_iron-sidero_bind"/>
</dbReference>
<dbReference type="InterPro" id="IPR002491">
    <property type="entry name" value="ABC_transptr_periplasmic_BD"/>
</dbReference>
<dbReference type="Proteomes" id="UP000460949">
    <property type="component" value="Unassembled WGS sequence"/>
</dbReference>
<dbReference type="Gene3D" id="3.40.50.1980">
    <property type="entry name" value="Nitrogenase molybdenum iron protein domain"/>
    <property type="match status" value="2"/>
</dbReference>
<evidence type="ECO:0000313" key="8">
    <source>
        <dbReference type="EMBL" id="MYL20584.1"/>
    </source>
</evidence>
<reference evidence="8 9" key="1">
    <citation type="submission" date="2019-11" db="EMBL/GenBank/DDBJ databases">
        <title>Genome sequences of 17 halophilic strains isolated from different environments.</title>
        <authorList>
            <person name="Furrow R.E."/>
        </authorList>
    </citation>
    <scope>NUCLEOTIDE SEQUENCE [LARGE SCALE GENOMIC DNA]</scope>
    <source>
        <strain evidence="8 9">22511_23_Filter</strain>
    </source>
</reference>
<dbReference type="GO" id="GO:0005886">
    <property type="term" value="C:plasma membrane"/>
    <property type="evidence" value="ECO:0007669"/>
    <property type="project" value="UniProtKB-SubCell"/>
</dbReference>
<evidence type="ECO:0000256" key="2">
    <source>
        <dbReference type="ARBA" id="ARBA00008814"/>
    </source>
</evidence>
<evidence type="ECO:0000256" key="5">
    <source>
        <dbReference type="SAM" id="Coils"/>
    </source>
</evidence>
<feature type="chain" id="PRO_5039410756" evidence="6">
    <location>
        <begin position="22"/>
        <end position="315"/>
    </location>
</feature>